<protein>
    <submittedName>
        <fullName evidence="1">Uncharacterized protein</fullName>
    </submittedName>
</protein>
<name>A0A6B1DX97_9CHLR</name>
<proteinExistence type="predicted"/>
<dbReference type="EMBL" id="VXPY01000094">
    <property type="protein sequence ID" value="MYD91282.1"/>
    <property type="molecule type" value="Genomic_DNA"/>
</dbReference>
<reference evidence="1" key="1">
    <citation type="submission" date="2019-09" db="EMBL/GenBank/DDBJ databases">
        <title>Characterisation of the sponge microbiome using genome-centric metagenomics.</title>
        <authorList>
            <person name="Engelberts J.P."/>
            <person name="Robbins S.J."/>
            <person name="De Goeij J.M."/>
            <person name="Aranda M."/>
            <person name="Bell S.C."/>
            <person name="Webster N.S."/>
        </authorList>
    </citation>
    <scope>NUCLEOTIDE SEQUENCE</scope>
    <source>
        <strain evidence="1">SB0662_bin_9</strain>
    </source>
</reference>
<dbReference type="AlphaFoldDB" id="A0A6B1DX97"/>
<gene>
    <name evidence="1" type="ORF">F4Y08_13250</name>
</gene>
<organism evidence="1">
    <name type="scientific">Caldilineaceae bacterium SB0662_bin_9</name>
    <dbReference type="NCBI Taxonomy" id="2605258"/>
    <lineage>
        <taxon>Bacteria</taxon>
        <taxon>Bacillati</taxon>
        <taxon>Chloroflexota</taxon>
        <taxon>Caldilineae</taxon>
        <taxon>Caldilineales</taxon>
        <taxon>Caldilineaceae</taxon>
    </lineage>
</organism>
<comment type="caution">
    <text evidence="1">The sequence shown here is derived from an EMBL/GenBank/DDBJ whole genome shotgun (WGS) entry which is preliminary data.</text>
</comment>
<sequence length="60" mass="6896">MSEWERNHERHIPSGVRERFTILHADWELDNVGWIANDGRVYTTSQGGAPFPIVHGHVES</sequence>
<evidence type="ECO:0000313" key="1">
    <source>
        <dbReference type="EMBL" id="MYD91282.1"/>
    </source>
</evidence>
<accession>A0A6B1DX97</accession>